<dbReference type="GO" id="GO:0005992">
    <property type="term" value="P:trehalose biosynthetic process"/>
    <property type="evidence" value="ECO:0007669"/>
    <property type="project" value="InterPro"/>
</dbReference>
<dbReference type="PANTHER" id="PTHR43768:SF3">
    <property type="entry name" value="TREHALOSE 6-PHOSPHATE PHOSPHATASE"/>
    <property type="match status" value="1"/>
</dbReference>
<dbReference type="InterPro" id="IPR023214">
    <property type="entry name" value="HAD_sf"/>
</dbReference>
<dbReference type="EC" id="3.1.3.12" evidence="4"/>
<dbReference type="SUPFAM" id="SSF56784">
    <property type="entry name" value="HAD-like"/>
    <property type="match status" value="1"/>
</dbReference>
<name>A0A923MU15_9BURK</name>
<keyword evidence="3 4" id="KW-0378">Hydrolase</keyword>
<organism evidence="5 6">
    <name type="scientific">Ramlibacter cellulosilyticus</name>
    <dbReference type="NCBI Taxonomy" id="2764187"/>
    <lineage>
        <taxon>Bacteria</taxon>
        <taxon>Pseudomonadati</taxon>
        <taxon>Pseudomonadota</taxon>
        <taxon>Betaproteobacteria</taxon>
        <taxon>Burkholderiales</taxon>
        <taxon>Comamonadaceae</taxon>
        <taxon>Ramlibacter</taxon>
    </lineage>
</organism>
<comment type="catalytic activity">
    <reaction evidence="4">
        <text>alpha,alpha-trehalose 6-phosphate + H2O = alpha,alpha-trehalose + phosphate</text>
        <dbReference type="Rhea" id="RHEA:23420"/>
        <dbReference type="ChEBI" id="CHEBI:15377"/>
        <dbReference type="ChEBI" id="CHEBI:16551"/>
        <dbReference type="ChEBI" id="CHEBI:43474"/>
        <dbReference type="ChEBI" id="CHEBI:58429"/>
        <dbReference type="EC" id="3.1.3.12"/>
    </reaction>
</comment>
<dbReference type="GO" id="GO:0004805">
    <property type="term" value="F:trehalose-phosphatase activity"/>
    <property type="evidence" value="ECO:0007669"/>
    <property type="project" value="UniProtKB-EC"/>
</dbReference>
<evidence type="ECO:0000256" key="3">
    <source>
        <dbReference type="ARBA" id="ARBA00022801"/>
    </source>
</evidence>
<dbReference type="Proteomes" id="UP000608513">
    <property type="component" value="Unassembled WGS sequence"/>
</dbReference>
<proteinExistence type="inferred from homology"/>
<reference evidence="5" key="1">
    <citation type="submission" date="2020-08" db="EMBL/GenBank/DDBJ databases">
        <title>Ramlibacter sp. USB13 16S ribosomal RNA gene genome sequencing and assembly.</title>
        <authorList>
            <person name="Kang M."/>
        </authorList>
    </citation>
    <scope>NUCLEOTIDE SEQUENCE</scope>
    <source>
        <strain evidence="5">USB13</strain>
    </source>
</reference>
<evidence type="ECO:0000256" key="1">
    <source>
        <dbReference type="ARBA" id="ARBA00005199"/>
    </source>
</evidence>
<evidence type="ECO:0000256" key="4">
    <source>
        <dbReference type="RuleBase" id="RU361117"/>
    </source>
</evidence>
<keyword evidence="4" id="KW-0460">Magnesium</keyword>
<dbReference type="Pfam" id="PF02358">
    <property type="entry name" value="Trehalose_PPase"/>
    <property type="match status" value="1"/>
</dbReference>
<gene>
    <name evidence="5" type="primary">otsB</name>
    <name evidence="5" type="ORF">H8N03_16925</name>
</gene>
<comment type="function">
    <text evidence="4">Removes the phosphate from trehalose 6-phosphate to produce free trehalose.</text>
</comment>
<dbReference type="InterPro" id="IPR003337">
    <property type="entry name" value="Trehalose_PPase"/>
</dbReference>
<comment type="cofactor">
    <cofactor evidence="4">
        <name>Mg(2+)</name>
        <dbReference type="ChEBI" id="CHEBI:18420"/>
    </cofactor>
</comment>
<evidence type="ECO:0000313" key="6">
    <source>
        <dbReference type="Proteomes" id="UP000608513"/>
    </source>
</evidence>
<keyword evidence="6" id="KW-1185">Reference proteome</keyword>
<evidence type="ECO:0000256" key="2">
    <source>
        <dbReference type="ARBA" id="ARBA00008770"/>
    </source>
</evidence>
<dbReference type="AlphaFoldDB" id="A0A923MU15"/>
<dbReference type="InterPro" id="IPR006379">
    <property type="entry name" value="HAD-SF_hydro_IIB"/>
</dbReference>
<comment type="similarity">
    <text evidence="2 4">Belongs to the trehalose phosphatase family.</text>
</comment>
<accession>A0A923MU15</accession>
<dbReference type="NCBIfam" id="TIGR01484">
    <property type="entry name" value="HAD-SF-IIB"/>
    <property type="match status" value="1"/>
</dbReference>
<evidence type="ECO:0000313" key="5">
    <source>
        <dbReference type="EMBL" id="MBC5784634.1"/>
    </source>
</evidence>
<dbReference type="InterPro" id="IPR044651">
    <property type="entry name" value="OTSB-like"/>
</dbReference>
<comment type="pathway">
    <text evidence="1 4">Glycan biosynthesis; trehalose biosynthesis.</text>
</comment>
<dbReference type="RefSeq" id="WP_187077380.1">
    <property type="nucleotide sequence ID" value="NZ_JACORT010000007.1"/>
</dbReference>
<comment type="caution">
    <text evidence="5">The sequence shown here is derived from an EMBL/GenBank/DDBJ whole genome shotgun (WGS) entry which is preliminary data.</text>
</comment>
<keyword evidence="4" id="KW-0479">Metal-binding</keyword>
<dbReference type="EMBL" id="JACORT010000007">
    <property type="protein sequence ID" value="MBC5784634.1"/>
    <property type="molecule type" value="Genomic_DNA"/>
</dbReference>
<dbReference type="PANTHER" id="PTHR43768">
    <property type="entry name" value="TREHALOSE 6-PHOSPHATE PHOSPHATASE"/>
    <property type="match status" value="1"/>
</dbReference>
<dbReference type="InterPro" id="IPR036412">
    <property type="entry name" value="HAD-like_sf"/>
</dbReference>
<dbReference type="NCBIfam" id="TIGR00685">
    <property type="entry name" value="T6PP"/>
    <property type="match status" value="1"/>
</dbReference>
<dbReference type="Gene3D" id="3.30.70.1020">
    <property type="entry name" value="Trehalose-6-phosphate phosphatase related protein, domain 2"/>
    <property type="match status" value="1"/>
</dbReference>
<sequence length="251" mass="27124">MRHLFSPDGLAALDAVISRAPLVGFDFDGTLAPIVPRPETARVPLPLRHRLERLSALLPVAVVSGRSLPDLSDRLGFEPRYTVGNHGAERQGGTSAAGHELDGLRDWLRRYAAGLHAAGVVVEDKGLSLALHYRTASRPDHALATIRELLRPFGAALHTFPGKMVENVTAPGSPDKAVAVHDLVRESGAPCAVFFGDDVNDEPVFASAPADWLTVRVGFDDRETQAAFFIHHTQEMVPVIDRMLARLVADA</sequence>
<protein>
    <recommendedName>
        <fullName evidence="4">Trehalose 6-phosphate phosphatase</fullName>
        <ecNumber evidence="4">3.1.3.12</ecNumber>
    </recommendedName>
</protein>
<dbReference type="GO" id="GO:0046872">
    <property type="term" value="F:metal ion binding"/>
    <property type="evidence" value="ECO:0007669"/>
    <property type="project" value="UniProtKB-KW"/>
</dbReference>
<dbReference type="Gene3D" id="3.40.50.1000">
    <property type="entry name" value="HAD superfamily/HAD-like"/>
    <property type="match status" value="1"/>
</dbReference>